<gene>
    <name evidence="1" type="ORF">QNI22_21575</name>
</gene>
<dbReference type="Pfam" id="PF14552">
    <property type="entry name" value="Tautomerase_2"/>
    <property type="match status" value="1"/>
</dbReference>
<organism evidence="1 2">
    <name type="scientific">Xanthocytophaga agilis</name>
    <dbReference type="NCBI Taxonomy" id="3048010"/>
    <lineage>
        <taxon>Bacteria</taxon>
        <taxon>Pseudomonadati</taxon>
        <taxon>Bacteroidota</taxon>
        <taxon>Cytophagia</taxon>
        <taxon>Cytophagales</taxon>
        <taxon>Rhodocytophagaceae</taxon>
        <taxon>Xanthocytophaga</taxon>
    </lineage>
</organism>
<sequence length="129" mass="15256">MSQIKIFGIKEQLQPVRNRLSDTIHQCIVDVLHLPIGKRAHRFLYLEKEDFFFPEDRTEQYTIIEITMIAGRKTETKKRLIQELFYRIEAEVGIRKMDLEICIYESPACNWGFRGMNGDEIQLDYTIGV</sequence>
<name>A0AAE3R8A5_9BACT</name>
<dbReference type="PANTHER" id="PTHR38460:SF1">
    <property type="entry name" value="TAUTOMERASE YOLI-RELATED"/>
    <property type="match status" value="1"/>
</dbReference>
<dbReference type="PANTHER" id="PTHR38460">
    <property type="entry name" value="TAUTOMERASE YOLI-RELATED"/>
    <property type="match status" value="1"/>
</dbReference>
<dbReference type="Proteomes" id="UP001232063">
    <property type="component" value="Unassembled WGS sequence"/>
</dbReference>
<dbReference type="InterPro" id="IPR014347">
    <property type="entry name" value="Tautomerase/MIF_sf"/>
</dbReference>
<reference evidence="1" key="1">
    <citation type="submission" date="2023-05" db="EMBL/GenBank/DDBJ databases">
        <authorList>
            <person name="Zhang X."/>
        </authorList>
    </citation>
    <scope>NUCLEOTIDE SEQUENCE</scope>
    <source>
        <strain evidence="1">BD1B2-1</strain>
    </source>
</reference>
<dbReference type="Gene3D" id="3.30.429.10">
    <property type="entry name" value="Macrophage Migration Inhibitory Factor"/>
    <property type="match status" value="1"/>
</dbReference>
<dbReference type="SUPFAM" id="SSF55331">
    <property type="entry name" value="Tautomerase/MIF"/>
    <property type="match status" value="1"/>
</dbReference>
<evidence type="ECO:0000313" key="1">
    <source>
        <dbReference type="EMBL" id="MDJ1503274.1"/>
    </source>
</evidence>
<dbReference type="AlphaFoldDB" id="A0AAE3R8A5"/>
<dbReference type="EMBL" id="JASJOU010000007">
    <property type="protein sequence ID" value="MDJ1503274.1"/>
    <property type="molecule type" value="Genomic_DNA"/>
</dbReference>
<evidence type="ECO:0000313" key="2">
    <source>
        <dbReference type="Proteomes" id="UP001232063"/>
    </source>
</evidence>
<accession>A0AAE3R8A5</accession>
<protein>
    <submittedName>
        <fullName evidence="1">Tautomerase family protein</fullName>
    </submittedName>
</protein>
<proteinExistence type="predicted"/>
<keyword evidence="2" id="KW-1185">Reference proteome</keyword>
<comment type="caution">
    <text evidence="1">The sequence shown here is derived from an EMBL/GenBank/DDBJ whole genome shotgun (WGS) entry which is preliminary data.</text>
</comment>
<dbReference type="InterPro" id="IPR037479">
    <property type="entry name" value="Tauto_MSAD"/>
</dbReference>
<dbReference type="RefSeq" id="WP_314513858.1">
    <property type="nucleotide sequence ID" value="NZ_JASJOU010000007.1"/>
</dbReference>